<dbReference type="GO" id="GO:0006508">
    <property type="term" value="P:proteolysis"/>
    <property type="evidence" value="ECO:0007669"/>
    <property type="project" value="UniProtKB-KW"/>
</dbReference>
<evidence type="ECO:0000313" key="5">
    <source>
        <dbReference type="Proteomes" id="UP000199513"/>
    </source>
</evidence>
<dbReference type="Gene3D" id="3.30.479.30">
    <property type="entry name" value="Band 7 domain"/>
    <property type="match status" value="1"/>
</dbReference>
<dbReference type="InterPro" id="IPR001107">
    <property type="entry name" value="Band_7"/>
</dbReference>
<evidence type="ECO:0000313" key="4">
    <source>
        <dbReference type="EMBL" id="SFF54848.1"/>
    </source>
</evidence>
<accession>A0A1I2JL48</accession>
<dbReference type="Pfam" id="PF01145">
    <property type="entry name" value="Band_7"/>
    <property type="match status" value="1"/>
</dbReference>
<dbReference type="SUPFAM" id="SSF117892">
    <property type="entry name" value="Band 7/SPFH domain"/>
    <property type="match status" value="1"/>
</dbReference>
<dbReference type="PANTHER" id="PTHR42911">
    <property type="entry name" value="MODULATOR OF FTSH PROTEASE HFLC"/>
    <property type="match status" value="1"/>
</dbReference>
<evidence type="ECO:0000259" key="3">
    <source>
        <dbReference type="Pfam" id="PF01145"/>
    </source>
</evidence>
<dbReference type="Proteomes" id="UP000199513">
    <property type="component" value="Unassembled WGS sequence"/>
</dbReference>
<keyword evidence="5" id="KW-1185">Reference proteome</keyword>
<dbReference type="PROSITE" id="PS51257">
    <property type="entry name" value="PROKAR_LIPOPROTEIN"/>
    <property type="match status" value="1"/>
</dbReference>
<evidence type="ECO:0000256" key="2">
    <source>
        <dbReference type="SAM" id="Coils"/>
    </source>
</evidence>
<protein>
    <submittedName>
        <fullName evidence="4">Regulator of protease activity HflC, stomatin/prohibitin superfamily</fullName>
    </submittedName>
</protein>
<dbReference type="EMBL" id="FONY01000054">
    <property type="protein sequence ID" value="SFF54848.1"/>
    <property type="molecule type" value="Genomic_DNA"/>
</dbReference>
<proteinExistence type="predicted"/>
<keyword evidence="2" id="KW-0175">Coiled coil</keyword>
<dbReference type="GO" id="GO:0008233">
    <property type="term" value="F:peptidase activity"/>
    <property type="evidence" value="ECO:0007669"/>
    <property type="project" value="UniProtKB-KW"/>
</dbReference>
<dbReference type="InterPro" id="IPR036013">
    <property type="entry name" value="Band_7/SPFH_dom_sf"/>
</dbReference>
<comment type="subcellular location">
    <subcellularLocation>
        <location evidence="1">Membrane</location>
        <topology evidence="1">Single-pass membrane protein</topology>
    </subcellularLocation>
</comment>
<dbReference type="RefSeq" id="WP_091549255.1">
    <property type="nucleotide sequence ID" value="NZ_FONY01000054.1"/>
</dbReference>
<dbReference type="GO" id="GO:0016020">
    <property type="term" value="C:membrane"/>
    <property type="evidence" value="ECO:0007669"/>
    <property type="project" value="UniProtKB-SubCell"/>
</dbReference>
<dbReference type="PANTHER" id="PTHR42911:SF1">
    <property type="entry name" value="MODULATOR OF FTSH PROTEASE HFLC"/>
    <property type="match status" value="1"/>
</dbReference>
<dbReference type="AlphaFoldDB" id="A0A1I2JL48"/>
<dbReference type="CDD" id="cd03401">
    <property type="entry name" value="SPFH_prohibitin"/>
    <property type="match status" value="1"/>
</dbReference>
<name>A0A1I2JL48_9BACT</name>
<sequence>MKRGVIAIVIVVLVGILGFSTVSCTRIDAGHVGIKVNLYGSDKGVQDIVEVSGVVWYNPLTTQIFEFPTYVQHKVWTMDMTEDSPRNEEFTVTTRDGLSLSFDVGLDYTVVASKVPDIFRTYRKSLPQITDEFIRTLVRNSYNNTASKYTAEDMVSKRSEYELQVKDVLSKDMAKAGFEVSQVAILGKIRMPATLEEAVNAKIKAVQEAIRAENEKQRIIAEAQKAIEEAKGKAEALRIASEAEANANRAVTSTISPLLIQKMMIEKWDGKLPVYGEVPKMFRNISDQK</sequence>
<keyword evidence="4" id="KW-0645">Protease</keyword>
<dbReference type="OrthoDB" id="9812991at2"/>
<organism evidence="4 5">
    <name type="scientific">Thermoflexibacter ruber</name>
    <dbReference type="NCBI Taxonomy" id="1003"/>
    <lineage>
        <taxon>Bacteria</taxon>
        <taxon>Pseudomonadati</taxon>
        <taxon>Bacteroidota</taxon>
        <taxon>Cytophagia</taxon>
        <taxon>Cytophagales</taxon>
        <taxon>Thermoflexibacteraceae</taxon>
        <taxon>Thermoflexibacter</taxon>
    </lineage>
</organism>
<evidence type="ECO:0000256" key="1">
    <source>
        <dbReference type="ARBA" id="ARBA00004167"/>
    </source>
</evidence>
<dbReference type="STRING" id="1003.SAMN04488541_10545"/>
<gene>
    <name evidence="4" type="ORF">SAMN04488541_10545</name>
</gene>
<keyword evidence="4" id="KW-0378">Hydrolase</keyword>
<dbReference type="InterPro" id="IPR000163">
    <property type="entry name" value="Prohibitin"/>
</dbReference>
<feature type="domain" description="Band 7" evidence="3">
    <location>
        <begin position="26"/>
        <end position="224"/>
    </location>
</feature>
<reference evidence="4 5" key="1">
    <citation type="submission" date="2016-10" db="EMBL/GenBank/DDBJ databases">
        <authorList>
            <person name="de Groot N.N."/>
        </authorList>
    </citation>
    <scope>NUCLEOTIDE SEQUENCE [LARGE SCALE GENOMIC DNA]</scope>
    <source>
        <strain>GEY</strain>
        <strain evidence="5">DSM 9560</strain>
    </source>
</reference>
<feature type="coiled-coil region" evidence="2">
    <location>
        <begin position="195"/>
        <end position="240"/>
    </location>
</feature>